<comment type="caution">
    <text evidence="1">The sequence shown here is derived from an EMBL/GenBank/DDBJ whole genome shotgun (WGS) entry which is preliminary data.</text>
</comment>
<organism evidence="1 2">
    <name type="scientific">Elysia marginata</name>
    <dbReference type="NCBI Taxonomy" id="1093978"/>
    <lineage>
        <taxon>Eukaryota</taxon>
        <taxon>Metazoa</taxon>
        <taxon>Spiralia</taxon>
        <taxon>Lophotrochozoa</taxon>
        <taxon>Mollusca</taxon>
        <taxon>Gastropoda</taxon>
        <taxon>Heterobranchia</taxon>
        <taxon>Euthyneura</taxon>
        <taxon>Panpulmonata</taxon>
        <taxon>Sacoglossa</taxon>
        <taxon>Placobranchoidea</taxon>
        <taxon>Plakobranchidae</taxon>
        <taxon>Elysia</taxon>
    </lineage>
</organism>
<evidence type="ECO:0000313" key="1">
    <source>
        <dbReference type="EMBL" id="GFS03205.1"/>
    </source>
</evidence>
<dbReference type="EMBL" id="BMAT01002261">
    <property type="protein sequence ID" value="GFS03205.1"/>
    <property type="molecule type" value="Genomic_DNA"/>
</dbReference>
<sequence length="81" mass="9128">MVEGSVKRSKGLDIEMGCAQRCYTTSRVWADKQNLVLVIKRFPCSALSCMHRKHNNEKEVAAPDLKLCELGPYSLDTRQDG</sequence>
<reference evidence="1 2" key="1">
    <citation type="journal article" date="2021" name="Elife">
        <title>Chloroplast acquisition without the gene transfer in kleptoplastic sea slugs, Plakobranchus ocellatus.</title>
        <authorList>
            <person name="Maeda T."/>
            <person name="Takahashi S."/>
            <person name="Yoshida T."/>
            <person name="Shimamura S."/>
            <person name="Takaki Y."/>
            <person name="Nagai Y."/>
            <person name="Toyoda A."/>
            <person name="Suzuki Y."/>
            <person name="Arimoto A."/>
            <person name="Ishii H."/>
            <person name="Satoh N."/>
            <person name="Nishiyama T."/>
            <person name="Hasebe M."/>
            <person name="Maruyama T."/>
            <person name="Minagawa J."/>
            <person name="Obokata J."/>
            <person name="Shigenobu S."/>
        </authorList>
    </citation>
    <scope>NUCLEOTIDE SEQUENCE [LARGE SCALE GENOMIC DNA]</scope>
</reference>
<dbReference type="Proteomes" id="UP000762676">
    <property type="component" value="Unassembled WGS sequence"/>
</dbReference>
<accession>A0AAV4I005</accession>
<protein>
    <submittedName>
        <fullName evidence="1">Uncharacterized protein</fullName>
    </submittedName>
</protein>
<proteinExistence type="predicted"/>
<dbReference type="AlphaFoldDB" id="A0AAV4I005"/>
<evidence type="ECO:0000313" key="2">
    <source>
        <dbReference type="Proteomes" id="UP000762676"/>
    </source>
</evidence>
<gene>
    <name evidence="1" type="ORF">ElyMa_001144000</name>
</gene>
<keyword evidence="2" id="KW-1185">Reference proteome</keyword>
<name>A0AAV4I005_9GAST</name>